<gene>
    <name evidence="9" type="ORF">HDA43_004432</name>
</gene>
<reference evidence="9 10" key="1">
    <citation type="submission" date="2020-07" db="EMBL/GenBank/DDBJ databases">
        <title>Sequencing the genomes of 1000 actinobacteria strains.</title>
        <authorList>
            <person name="Klenk H.-P."/>
        </authorList>
    </citation>
    <scope>NUCLEOTIDE SEQUENCE [LARGE SCALE GENOMIC DNA]</scope>
    <source>
        <strain evidence="9 10">DSM 45763</strain>
    </source>
</reference>
<dbReference type="InterPro" id="IPR005829">
    <property type="entry name" value="Sugar_transporter_CS"/>
</dbReference>
<evidence type="ECO:0000256" key="2">
    <source>
        <dbReference type="ARBA" id="ARBA00022448"/>
    </source>
</evidence>
<dbReference type="InterPro" id="IPR050171">
    <property type="entry name" value="MFS_Transporters"/>
</dbReference>
<dbReference type="AlphaFoldDB" id="A0A852V793"/>
<feature type="transmembrane region" description="Helical" evidence="7">
    <location>
        <begin position="20"/>
        <end position="43"/>
    </location>
</feature>
<evidence type="ECO:0000256" key="1">
    <source>
        <dbReference type="ARBA" id="ARBA00004651"/>
    </source>
</evidence>
<protein>
    <submittedName>
        <fullName evidence="9">MFS family permease</fullName>
    </submittedName>
</protein>
<evidence type="ECO:0000256" key="7">
    <source>
        <dbReference type="SAM" id="Phobius"/>
    </source>
</evidence>
<keyword evidence="4 7" id="KW-0812">Transmembrane</keyword>
<evidence type="ECO:0000256" key="5">
    <source>
        <dbReference type="ARBA" id="ARBA00022989"/>
    </source>
</evidence>
<feature type="transmembrane region" description="Helical" evidence="7">
    <location>
        <begin position="213"/>
        <end position="232"/>
    </location>
</feature>
<dbReference type="PANTHER" id="PTHR23517">
    <property type="entry name" value="RESISTANCE PROTEIN MDTM, PUTATIVE-RELATED-RELATED"/>
    <property type="match status" value="1"/>
</dbReference>
<feature type="transmembrane region" description="Helical" evidence="7">
    <location>
        <begin position="304"/>
        <end position="329"/>
    </location>
</feature>
<feature type="transmembrane region" description="Helical" evidence="7">
    <location>
        <begin position="55"/>
        <end position="75"/>
    </location>
</feature>
<dbReference type="GO" id="GO:0022857">
    <property type="term" value="F:transmembrane transporter activity"/>
    <property type="evidence" value="ECO:0007669"/>
    <property type="project" value="InterPro"/>
</dbReference>
<dbReference type="InterPro" id="IPR036259">
    <property type="entry name" value="MFS_trans_sf"/>
</dbReference>
<dbReference type="GO" id="GO:0005886">
    <property type="term" value="C:plasma membrane"/>
    <property type="evidence" value="ECO:0007669"/>
    <property type="project" value="UniProtKB-SubCell"/>
</dbReference>
<evidence type="ECO:0000259" key="8">
    <source>
        <dbReference type="PROSITE" id="PS50850"/>
    </source>
</evidence>
<dbReference type="SUPFAM" id="SSF103473">
    <property type="entry name" value="MFS general substrate transporter"/>
    <property type="match status" value="1"/>
</dbReference>
<organism evidence="9 10">
    <name type="scientific">Streptosporangium sandarakinum</name>
    <dbReference type="NCBI Taxonomy" id="1260955"/>
    <lineage>
        <taxon>Bacteria</taxon>
        <taxon>Bacillati</taxon>
        <taxon>Actinomycetota</taxon>
        <taxon>Actinomycetes</taxon>
        <taxon>Streptosporangiales</taxon>
        <taxon>Streptosporangiaceae</taxon>
        <taxon>Streptosporangium</taxon>
    </lineage>
</organism>
<feature type="transmembrane region" description="Helical" evidence="7">
    <location>
        <begin position="280"/>
        <end position="298"/>
    </location>
</feature>
<feature type="transmembrane region" description="Helical" evidence="7">
    <location>
        <begin position="169"/>
        <end position="192"/>
    </location>
</feature>
<evidence type="ECO:0000256" key="4">
    <source>
        <dbReference type="ARBA" id="ARBA00022692"/>
    </source>
</evidence>
<dbReference type="PROSITE" id="PS00216">
    <property type="entry name" value="SUGAR_TRANSPORT_1"/>
    <property type="match status" value="1"/>
</dbReference>
<accession>A0A852V793</accession>
<sequence length="413" mass="42111">MSSLRSALAVQFGGFPRPVWVLFTGTVVSRLGYLVGPFLVFFLATRGVSAEQTPYVLGALGAGNLVGPMLGGLLADRLGRRPTMLIGLTGNAAAAGALFAAPGLVTLALAAALLSAAGALVTPAVYAMMADTVMPERRRAAYSLFGWGINVGTAVAGVLGGFLAERGYWLLFGVDAATSLAVAFVIAVLLPADRSGRAPETEGAGYGVVLRDRLLLALLPLFGVQLLVYSLTEVALPLAIRDDGLSPAVYGFMAMVNAVVVVVLQPVATGLLTRLPQLPVLGAASVLIAVGVALTGVAERPVEYALTVLLWSVGEACVGGIAAAIVANLAPAHARGRYQGAFQWTWGLARFIALTVGAAVYTSFDPAVLWWSALVAGVSTGIAVVAMGPAVARRTAVPEPAGPAKPVGVAVTA</sequence>
<dbReference type="Gene3D" id="1.20.1250.20">
    <property type="entry name" value="MFS general substrate transporter like domains"/>
    <property type="match status" value="1"/>
</dbReference>
<keyword evidence="3" id="KW-1003">Cell membrane</keyword>
<evidence type="ECO:0000313" key="10">
    <source>
        <dbReference type="Proteomes" id="UP000576393"/>
    </source>
</evidence>
<keyword evidence="10" id="KW-1185">Reference proteome</keyword>
<dbReference type="Pfam" id="PF07690">
    <property type="entry name" value="MFS_1"/>
    <property type="match status" value="1"/>
</dbReference>
<dbReference type="RefSeq" id="WP_179824680.1">
    <property type="nucleotide sequence ID" value="NZ_JACCCO010000002.1"/>
</dbReference>
<feature type="domain" description="Major facilitator superfamily (MFS) profile" evidence="8">
    <location>
        <begin position="1"/>
        <end position="395"/>
    </location>
</feature>
<keyword evidence="2" id="KW-0813">Transport</keyword>
<evidence type="ECO:0000256" key="3">
    <source>
        <dbReference type="ARBA" id="ARBA00022475"/>
    </source>
</evidence>
<dbReference type="PROSITE" id="PS50850">
    <property type="entry name" value="MFS"/>
    <property type="match status" value="1"/>
</dbReference>
<proteinExistence type="predicted"/>
<name>A0A852V793_9ACTN</name>
<dbReference type="Proteomes" id="UP000576393">
    <property type="component" value="Unassembled WGS sequence"/>
</dbReference>
<feature type="transmembrane region" description="Helical" evidence="7">
    <location>
        <begin position="341"/>
        <end position="362"/>
    </location>
</feature>
<comment type="caution">
    <text evidence="9">The sequence shown here is derived from an EMBL/GenBank/DDBJ whole genome shotgun (WGS) entry which is preliminary data.</text>
</comment>
<keyword evidence="6 7" id="KW-0472">Membrane</keyword>
<evidence type="ECO:0000256" key="6">
    <source>
        <dbReference type="ARBA" id="ARBA00023136"/>
    </source>
</evidence>
<dbReference type="PANTHER" id="PTHR23517:SF2">
    <property type="entry name" value="MULTIDRUG RESISTANCE PROTEIN MDTH"/>
    <property type="match status" value="1"/>
</dbReference>
<feature type="transmembrane region" description="Helical" evidence="7">
    <location>
        <begin position="107"/>
        <end position="129"/>
    </location>
</feature>
<comment type="subcellular location">
    <subcellularLocation>
        <location evidence="1">Cell membrane</location>
        <topology evidence="1">Multi-pass membrane protein</topology>
    </subcellularLocation>
</comment>
<feature type="transmembrane region" description="Helical" evidence="7">
    <location>
        <begin position="141"/>
        <end position="163"/>
    </location>
</feature>
<dbReference type="InterPro" id="IPR011701">
    <property type="entry name" value="MFS"/>
</dbReference>
<feature type="transmembrane region" description="Helical" evidence="7">
    <location>
        <begin position="252"/>
        <end position="273"/>
    </location>
</feature>
<dbReference type="InterPro" id="IPR020846">
    <property type="entry name" value="MFS_dom"/>
</dbReference>
<feature type="transmembrane region" description="Helical" evidence="7">
    <location>
        <begin position="368"/>
        <end position="387"/>
    </location>
</feature>
<evidence type="ECO:0000313" key="9">
    <source>
        <dbReference type="EMBL" id="NYF42231.1"/>
    </source>
</evidence>
<keyword evidence="5 7" id="KW-1133">Transmembrane helix</keyword>
<dbReference type="EMBL" id="JACCCO010000002">
    <property type="protein sequence ID" value="NYF42231.1"/>
    <property type="molecule type" value="Genomic_DNA"/>
</dbReference>